<dbReference type="InterPro" id="IPR052543">
    <property type="entry name" value="HTH_Metal-responsive_Reg"/>
</dbReference>
<evidence type="ECO:0000313" key="3">
    <source>
        <dbReference type="Proteomes" id="UP000275256"/>
    </source>
</evidence>
<dbReference type="SUPFAM" id="SSF46785">
    <property type="entry name" value="Winged helix' DNA-binding domain"/>
    <property type="match status" value="1"/>
</dbReference>
<dbReference type="Pfam" id="PF12840">
    <property type="entry name" value="HTH_20"/>
    <property type="match status" value="1"/>
</dbReference>
<dbReference type="GO" id="GO:0046686">
    <property type="term" value="P:response to cadmium ion"/>
    <property type="evidence" value="ECO:0007669"/>
    <property type="project" value="TreeGrafter"/>
</dbReference>
<dbReference type="PROSITE" id="PS50987">
    <property type="entry name" value="HTH_ARSR_2"/>
    <property type="match status" value="1"/>
</dbReference>
<dbReference type="GO" id="GO:0003700">
    <property type="term" value="F:DNA-binding transcription factor activity"/>
    <property type="evidence" value="ECO:0007669"/>
    <property type="project" value="InterPro"/>
</dbReference>
<protein>
    <submittedName>
        <fullName evidence="2">Transcriptional regulator</fullName>
    </submittedName>
</protein>
<dbReference type="SMART" id="SM00418">
    <property type="entry name" value="HTH_ARSR"/>
    <property type="match status" value="1"/>
</dbReference>
<evidence type="ECO:0000259" key="1">
    <source>
        <dbReference type="PROSITE" id="PS50987"/>
    </source>
</evidence>
<keyword evidence="3" id="KW-1185">Reference proteome</keyword>
<dbReference type="GO" id="GO:0003677">
    <property type="term" value="F:DNA binding"/>
    <property type="evidence" value="ECO:0007669"/>
    <property type="project" value="TreeGrafter"/>
</dbReference>
<feature type="domain" description="HTH arsR-type" evidence="1">
    <location>
        <begin position="1"/>
        <end position="73"/>
    </location>
</feature>
<evidence type="ECO:0000313" key="2">
    <source>
        <dbReference type="EMBL" id="RMB57831.1"/>
    </source>
</evidence>
<dbReference type="PANTHER" id="PTHR39168:SF2">
    <property type="entry name" value="HTH-TYPE TRANSCRIPTIONAL REGULATOR CMTR"/>
    <property type="match status" value="1"/>
</dbReference>
<dbReference type="PANTHER" id="PTHR39168">
    <property type="entry name" value="TRANSCRIPTIONAL REGULATOR-RELATED"/>
    <property type="match status" value="1"/>
</dbReference>
<dbReference type="AlphaFoldDB" id="A0A3M0FYN9"/>
<dbReference type="InterPro" id="IPR011991">
    <property type="entry name" value="ArsR-like_HTH"/>
</dbReference>
<dbReference type="CDD" id="cd00090">
    <property type="entry name" value="HTH_ARSR"/>
    <property type="match status" value="1"/>
</dbReference>
<dbReference type="GO" id="GO:0097063">
    <property type="term" value="F:cadmium ion sensor activity"/>
    <property type="evidence" value="ECO:0007669"/>
    <property type="project" value="TreeGrafter"/>
</dbReference>
<dbReference type="InterPro" id="IPR001845">
    <property type="entry name" value="HTH_ArsR_DNA-bd_dom"/>
</dbReference>
<dbReference type="EMBL" id="REFW01000005">
    <property type="protein sequence ID" value="RMB57831.1"/>
    <property type="molecule type" value="Genomic_DNA"/>
</dbReference>
<reference evidence="2 3" key="1">
    <citation type="submission" date="2018-10" db="EMBL/GenBank/DDBJ databases">
        <title>Tessaracoccus antarcticuss sp. nov., isolated from sediment.</title>
        <authorList>
            <person name="Zhou L.Y."/>
            <person name="Du Z.J."/>
        </authorList>
    </citation>
    <scope>NUCLEOTIDE SEQUENCE [LARGE SCALE GENOMIC DNA]</scope>
    <source>
        <strain evidence="2 3">JDX10</strain>
    </source>
</reference>
<dbReference type="Gene3D" id="1.10.10.10">
    <property type="entry name" value="Winged helix-like DNA-binding domain superfamily/Winged helix DNA-binding domain"/>
    <property type="match status" value="1"/>
</dbReference>
<dbReference type="Proteomes" id="UP000275256">
    <property type="component" value="Unassembled WGS sequence"/>
</dbReference>
<sequence length="207" mass="22492">MIDVLMDGTARPAGELAAVARVSAATASEHLAILVAAGLLRGKRAGRQRLYSILDQRTAEALESLGQLCVEVPISSLVQSRTKHDLADARMCYDHVAGRLGVELFDASVRLRWFDSEAHLTARGERALSELGVAVPAARAQRRPLTRTCPDWTQRRPHLAGALGAALTAQLLERRWITRRSTGRGLIITADGLNAIQRTWGIDLTAD</sequence>
<organism evidence="2 3">
    <name type="scientific">Tessaracoccus antarcticus</name>
    <dbReference type="NCBI Taxonomy" id="2479848"/>
    <lineage>
        <taxon>Bacteria</taxon>
        <taxon>Bacillati</taxon>
        <taxon>Actinomycetota</taxon>
        <taxon>Actinomycetes</taxon>
        <taxon>Propionibacteriales</taxon>
        <taxon>Propionibacteriaceae</taxon>
        <taxon>Tessaracoccus</taxon>
    </lineage>
</organism>
<gene>
    <name evidence="2" type="ORF">EAX62_15360</name>
</gene>
<comment type="caution">
    <text evidence="2">The sequence shown here is derived from an EMBL/GenBank/DDBJ whole genome shotgun (WGS) entry which is preliminary data.</text>
</comment>
<proteinExistence type="predicted"/>
<dbReference type="GO" id="GO:0010288">
    <property type="term" value="P:response to lead ion"/>
    <property type="evidence" value="ECO:0007669"/>
    <property type="project" value="TreeGrafter"/>
</dbReference>
<dbReference type="GO" id="GO:0032791">
    <property type="term" value="F:lead ion binding"/>
    <property type="evidence" value="ECO:0007669"/>
    <property type="project" value="TreeGrafter"/>
</dbReference>
<dbReference type="OrthoDB" id="3232131at2"/>
<dbReference type="InterPro" id="IPR036388">
    <property type="entry name" value="WH-like_DNA-bd_sf"/>
</dbReference>
<accession>A0A3M0FYN9</accession>
<name>A0A3M0FYN9_9ACTN</name>
<dbReference type="InterPro" id="IPR036390">
    <property type="entry name" value="WH_DNA-bd_sf"/>
</dbReference>